<gene>
    <name evidence="1" type="ORF">IMG5_138440</name>
</gene>
<proteinExistence type="predicted"/>
<reference evidence="1 2" key="1">
    <citation type="submission" date="2011-07" db="EMBL/GenBank/DDBJ databases">
        <authorList>
            <person name="Coyne R."/>
            <person name="Brami D."/>
            <person name="Johnson J."/>
            <person name="Hostetler J."/>
            <person name="Hannick L."/>
            <person name="Clark T."/>
            <person name="Cassidy-Hanley D."/>
            <person name="Inman J."/>
        </authorList>
    </citation>
    <scope>NUCLEOTIDE SEQUENCE [LARGE SCALE GENOMIC DNA]</scope>
    <source>
        <strain evidence="1 2">G5</strain>
    </source>
</reference>
<dbReference type="AlphaFoldDB" id="G0QX60"/>
<dbReference type="OrthoDB" id="295968at2759"/>
<dbReference type="GeneID" id="14906307"/>
<evidence type="ECO:0000313" key="1">
    <source>
        <dbReference type="EMBL" id="EGR30191.1"/>
    </source>
</evidence>
<keyword evidence="2" id="KW-1185">Reference proteome</keyword>
<sequence length="104" mass="12887">MGSVLFRNRYWWYRSLYDEYIAREAKLSLGIASFIWLPHYYWGVHINRMCEVSFAHRNYTHEWGPRRIRLTHSMMFEQFEQILENWQDLEDEYSARGSNMLKQQ</sequence>
<dbReference type="STRING" id="857967.G0QX60"/>
<dbReference type="InParanoid" id="G0QX60"/>
<name>G0QX60_ICHMU</name>
<protein>
    <submittedName>
        <fullName evidence="1">Uncharacterized protein</fullName>
    </submittedName>
</protein>
<accession>G0QX60</accession>
<dbReference type="RefSeq" id="XP_004031787.1">
    <property type="nucleotide sequence ID" value="XM_004031739.1"/>
</dbReference>
<evidence type="ECO:0000313" key="2">
    <source>
        <dbReference type="Proteomes" id="UP000008983"/>
    </source>
</evidence>
<dbReference type="OMA" id="EWGPRRN"/>
<dbReference type="eggNOG" id="ENOG502SUQ6">
    <property type="taxonomic scope" value="Eukaryota"/>
</dbReference>
<dbReference type="EMBL" id="GL984035">
    <property type="protein sequence ID" value="EGR30191.1"/>
    <property type="molecule type" value="Genomic_DNA"/>
</dbReference>
<organism evidence="1 2">
    <name type="scientific">Ichthyophthirius multifiliis</name>
    <name type="common">White spot disease agent</name>
    <name type="synonym">Ich</name>
    <dbReference type="NCBI Taxonomy" id="5932"/>
    <lineage>
        <taxon>Eukaryota</taxon>
        <taxon>Sar</taxon>
        <taxon>Alveolata</taxon>
        <taxon>Ciliophora</taxon>
        <taxon>Intramacronucleata</taxon>
        <taxon>Oligohymenophorea</taxon>
        <taxon>Hymenostomatida</taxon>
        <taxon>Ophryoglenina</taxon>
        <taxon>Ichthyophthirius</taxon>
    </lineage>
</organism>
<dbReference type="Proteomes" id="UP000008983">
    <property type="component" value="Unassembled WGS sequence"/>
</dbReference>